<protein>
    <submittedName>
        <fullName evidence="2">Uncharacterized protein</fullName>
    </submittedName>
</protein>
<evidence type="ECO:0000313" key="2">
    <source>
        <dbReference type="EMBL" id="KAL3646435.1"/>
    </source>
</evidence>
<dbReference type="AlphaFoldDB" id="A0ABD3DZY7"/>
<dbReference type="EMBL" id="JAVIJP010000013">
    <property type="protein sequence ID" value="KAL3646435.1"/>
    <property type="molecule type" value="Genomic_DNA"/>
</dbReference>
<accession>A0ABD3DZY7</accession>
<evidence type="ECO:0000313" key="3">
    <source>
        <dbReference type="Proteomes" id="UP001632038"/>
    </source>
</evidence>
<comment type="caution">
    <text evidence="2">The sequence shown here is derived from an EMBL/GenBank/DDBJ whole genome shotgun (WGS) entry which is preliminary data.</text>
</comment>
<name>A0ABD3DZY7_9LAMI</name>
<reference evidence="3" key="1">
    <citation type="journal article" date="2024" name="IScience">
        <title>Strigolactones Initiate the Formation of Haustorium-like Structures in Castilleja.</title>
        <authorList>
            <person name="Buerger M."/>
            <person name="Peterson D."/>
            <person name="Chory J."/>
        </authorList>
    </citation>
    <scope>NUCLEOTIDE SEQUENCE [LARGE SCALE GENOMIC DNA]</scope>
</reference>
<evidence type="ECO:0000256" key="1">
    <source>
        <dbReference type="SAM" id="MobiDB-lite"/>
    </source>
</evidence>
<keyword evidence="3" id="KW-1185">Reference proteome</keyword>
<proteinExistence type="predicted"/>
<organism evidence="2 3">
    <name type="scientific">Castilleja foliolosa</name>
    <dbReference type="NCBI Taxonomy" id="1961234"/>
    <lineage>
        <taxon>Eukaryota</taxon>
        <taxon>Viridiplantae</taxon>
        <taxon>Streptophyta</taxon>
        <taxon>Embryophyta</taxon>
        <taxon>Tracheophyta</taxon>
        <taxon>Spermatophyta</taxon>
        <taxon>Magnoliopsida</taxon>
        <taxon>eudicotyledons</taxon>
        <taxon>Gunneridae</taxon>
        <taxon>Pentapetalae</taxon>
        <taxon>asterids</taxon>
        <taxon>lamiids</taxon>
        <taxon>Lamiales</taxon>
        <taxon>Orobanchaceae</taxon>
        <taxon>Pedicularideae</taxon>
        <taxon>Castillejinae</taxon>
        <taxon>Castilleja</taxon>
    </lineage>
</organism>
<feature type="compositionally biased region" description="Pro residues" evidence="1">
    <location>
        <begin position="31"/>
        <end position="42"/>
    </location>
</feature>
<gene>
    <name evidence="2" type="ORF">CASFOL_011615</name>
</gene>
<feature type="region of interest" description="Disordered" evidence="1">
    <location>
        <begin position="1"/>
        <end position="80"/>
    </location>
</feature>
<dbReference type="Proteomes" id="UP001632038">
    <property type="component" value="Unassembled WGS sequence"/>
</dbReference>
<sequence length="80" mass="8931">MSSKKRRRITIQERFRPFASDALSEKKRPKPPSPPRSSPPPSSAAKFSKRLSLSRKSSTRGMAIDNKVTEKNPANKLALP</sequence>